<sequence length="279" mass="32326">MSLTHFPSSLRKQQAIRQLKQKLHSNFYSQNSDSFQIKIHKRHLQDDNLDFIISKGHFINGILTFKKETFESVHELRKAELLIQLEEPVHYQIEELLKESEVFIHVYVTNSGSSKLAGYHKFDLSEDVNTIFHIQLNTYVLNEVLPSDLLITTKIIVYNKDLELPLENRLTADLSKKVQFIKIKYSKIARKERNICGEKGCCVEDLYIDTHEVDNIISPKQINIRQCKGNCVTNNTVPGSGCCHPSKYEKADLFLKNKSDNSVEIFRMNDLIISECECY</sequence>
<proteinExistence type="predicted"/>
<dbReference type="WBParaSite" id="RSKR_0000645150.1">
    <property type="protein sequence ID" value="RSKR_0000645150.1"/>
    <property type="gene ID" value="RSKR_0000645150"/>
</dbReference>
<name>A0AC35U1M3_9BILA</name>
<accession>A0AC35U1M3</accession>
<dbReference type="Proteomes" id="UP000095286">
    <property type="component" value="Unplaced"/>
</dbReference>
<evidence type="ECO:0000313" key="2">
    <source>
        <dbReference type="WBParaSite" id="RSKR_0000645150.1"/>
    </source>
</evidence>
<protein>
    <submittedName>
        <fullName evidence="2">TGF_BETA_2 domain-containing protein</fullName>
    </submittedName>
</protein>
<reference evidence="2" key="1">
    <citation type="submission" date="2016-11" db="UniProtKB">
        <authorList>
            <consortium name="WormBaseParasite"/>
        </authorList>
    </citation>
    <scope>IDENTIFICATION</scope>
    <source>
        <strain evidence="2">KR3021</strain>
    </source>
</reference>
<evidence type="ECO:0000313" key="1">
    <source>
        <dbReference type="Proteomes" id="UP000095286"/>
    </source>
</evidence>
<organism evidence="1 2">
    <name type="scientific">Rhabditophanes sp. KR3021</name>
    <dbReference type="NCBI Taxonomy" id="114890"/>
    <lineage>
        <taxon>Eukaryota</taxon>
        <taxon>Metazoa</taxon>
        <taxon>Ecdysozoa</taxon>
        <taxon>Nematoda</taxon>
        <taxon>Chromadorea</taxon>
        <taxon>Rhabditida</taxon>
        <taxon>Tylenchina</taxon>
        <taxon>Panagrolaimomorpha</taxon>
        <taxon>Strongyloidoidea</taxon>
        <taxon>Alloionematidae</taxon>
        <taxon>Rhabditophanes</taxon>
    </lineage>
</organism>